<evidence type="ECO:0000256" key="10">
    <source>
        <dbReference type="ARBA" id="ARBA00022777"/>
    </source>
</evidence>
<keyword evidence="9" id="KW-0547">Nucleotide-binding</keyword>
<feature type="region of interest" description="Disordered" evidence="17">
    <location>
        <begin position="514"/>
        <end position="562"/>
    </location>
</feature>
<evidence type="ECO:0000256" key="2">
    <source>
        <dbReference type="ARBA" id="ARBA00007316"/>
    </source>
</evidence>
<dbReference type="CDD" id="cd05387">
    <property type="entry name" value="BY-kinase"/>
    <property type="match status" value="1"/>
</dbReference>
<name>A0A5S4YBF6_9BRAD</name>
<dbReference type="Gene3D" id="3.40.50.300">
    <property type="entry name" value="P-loop containing nucleotide triphosphate hydrolases"/>
    <property type="match status" value="1"/>
</dbReference>
<evidence type="ECO:0000256" key="14">
    <source>
        <dbReference type="ARBA" id="ARBA00023137"/>
    </source>
</evidence>
<evidence type="ECO:0000256" key="17">
    <source>
        <dbReference type="SAM" id="MobiDB-lite"/>
    </source>
</evidence>
<dbReference type="GO" id="GO:0005524">
    <property type="term" value="F:ATP binding"/>
    <property type="evidence" value="ECO:0007669"/>
    <property type="project" value="UniProtKB-KW"/>
</dbReference>
<keyword evidence="8 18" id="KW-0812">Transmembrane</keyword>
<evidence type="ECO:0000256" key="3">
    <source>
        <dbReference type="ARBA" id="ARBA00008883"/>
    </source>
</evidence>
<evidence type="ECO:0000256" key="9">
    <source>
        <dbReference type="ARBA" id="ARBA00022741"/>
    </source>
</evidence>
<keyword evidence="11" id="KW-0067">ATP-binding</keyword>
<evidence type="ECO:0000256" key="5">
    <source>
        <dbReference type="ARBA" id="ARBA00022475"/>
    </source>
</evidence>
<comment type="caution">
    <text evidence="21">The sequence shown here is derived from an EMBL/GenBank/DDBJ whole genome shotgun (WGS) entry which is preliminary data.</text>
</comment>
<dbReference type="InterPro" id="IPR005702">
    <property type="entry name" value="Wzc-like_C"/>
</dbReference>
<keyword evidence="13 18" id="KW-0472">Membrane</keyword>
<dbReference type="RefSeq" id="WP_148745790.1">
    <property type="nucleotide sequence ID" value="NZ_VSTH01000270.1"/>
</dbReference>
<comment type="similarity">
    <text evidence="3">Belongs to the etk/wzc family.</text>
</comment>
<dbReference type="NCBIfam" id="TIGR01007">
    <property type="entry name" value="eps_fam"/>
    <property type="match status" value="1"/>
</dbReference>
<evidence type="ECO:0000256" key="16">
    <source>
        <dbReference type="SAM" id="Coils"/>
    </source>
</evidence>
<protein>
    <recommendedName>
        <fullName evidence="4">non-specific protein-tyrosine kinase</fullName>
        <ecNumber evidence="4">2.7.10.2</ecNumber>
    </recommendedName>
</protein>
<dbReference type="InterPro" id="IPR050445">
    <property type="entry name" value="Bact_polysacc_biosynth/exp"/>
</dbReference>
<evidence type="ECO:0000256" key="11">
    <source>
        <dbReference type="ARBA" id="ARBA00022840"/>
    </source>
</evidence>
<keyword evidence="22" id="KW-1185">Reference proteome</keyword>
<feature type="domain" description="AAA" evidence="20">
    <location>
        <begin position="616"/>
        <end position="751"/>
    </location>
</feature>
<evidence type="ECO:0000259" key="19">
    <source>
        <dbReference type="Pfam" id="PF02706"/>
    </source>
</evidence>
<keyword evidence="6" id="KW-0997">Cell inner membrane</keyword>
<proteinExistence type="inferred from homology"/>
<organism evidence="21 22">
    <name type="scientific">Bradyrhizobium hipponense</name>
    <dbReference type="NCBI Taxonomy" id="2605638"/>
    <lineage>
        <taxon>Bacteria</taxon>
        <taxon>Pseudomonadati</taxon>
        <taxon>Pseudomonadota</taxon>
        <taxon>Alphaproteobacteria</taxon>
        <taxon>Hyphomicrobiales</taxon>
        <taxon>Nitrobacteraceae</taxon>
        <taxon>Bradyrhizobium</taxon>
    </lineage>
</organism>
<dbReference type="EC" id="2.7.10.2" evidence="4"/>
<dbReference type="AlphaFoldDB" id="A0A5S4YBF6"/>
<feature type="domain" description="Polysaccharide chain length determinant N-terminal" evidence="19">
    <location>
        <begin position="34"/>
        <end position="115"/>
    </location>
</feature>
<evidence type="ECO:0000256" key="7">
    <source>
        <dbReference type="ARBA" id="ARBA00022679"/>
    </source>
</evidence>
<evidence type="ECO:0000256" key="13">
    <source>
        <dbReference type="ARBA" id="ARBA00023136"/>
    </source>
</evidence>
<dbReference type="PANTHER" id="PTHR32309">
    <property type="entry name" value="TYROSINE-PROTEIN KINASE"/>
    <property type="match status" value="1"/>
</dbReference>
<dbReference type="InterPro" id="IPR003856">
    <property type="entry name" value="LPS_length_determ_N"/>
</dbReference>
<evidence type="ECO:0000259" key="20">
    <source>
        <dbReference type="Pfam" id="PF13614"/>
    </source>
</evidence>
<evidence type="ECO:0000256" key="8">
    <source>
        <dbReference type="ARBA" id="ARBA00022692"/>
    </source>
</evidence>
<comment type="similarity">
    <text evidence="2">Belongs to the CpsD/CapB family.</text>
</comment>
<sequence length="805" mass="87993">MLQTKITSREIESTAAEAPSLEQTISSALALVSRQYPVIIFTLLLCICLAGVYVFTAPKRYTGTAILMIDSRKMQGLQTQAQTTGTDNPIDSAMVDSQVELLKSEAIASKVIKDLKLVESSEFMSDGAGVLSTISNTISGLFSESKPPTQEQLLRGALARFANGLSIKRVGVSYVIEISFQALSQEQAAQIANAVADDYIVDSLESKYQASRRAAVWLQDRLKELRSQASTAERTVADFKAKNNIIDAGGRLLTEQQLAEINTSLTTARSQRAEAQAKLERITAILNADNEDSKVILNDLATVSETMANPVITKLRQTYLEYAAKQADWSNRYGSAHLAVVNLRNQMREIRRSIIDELRRTAEVYKSDLEIAKSREESSQKSLNDTIAVSNNTGQAQIILRDLESNAQSARALSDNFLQLYMVSVQQQSFPITEARVITQAASNLPNKTSPKTTLILLAAFVGGSILAGIVAVLLDMMDRVFRTASQVEQFVHTSCLASIPAIEQGAVNATSTQPSKAAWRFGKRGKPTPQQAPPGYGGPGAMLPLQGSAPGSSQPRPHRDRLLSTEESVGRYVINAPFSRFAEGFRSIKLASDLANYGSASNKVLGITSALPNEGKSTISEALAQTLAQSGCRTLLIDGDIRNPSLTARLTPAAQVGLIHVVVGQADWKDVVWIDPQTTLHFLPCAVTSRFSNSSDLLASQQMEHLFQQLRQHYDRIVLDLSPLAPVVDVRATGGLANSYILVIEWAKSKVDIVERVLSETPIVRDRLLGTVLNKVNVSVMSRYDTYGGAYYRNRYYKRYGYVD</sequence>
<keyword evidence="5" id="KW-1003">Cell membrane</keyword>
<reference evidence="21 22" key="1">
    <citation type="submission" date="2019-08" db="EMBL/GenBank/DDBJ databases">
        <title>Bradyrhizobium hipponensis sp. nov., a rhizobium isolated from a Lupinus angustifolius root nodule in Tunisia.</title>
        <authorList>
            <person name="Off K."/>
            <person name="Rejili M."/>
            <person name="Mars M."/>
            <person name="Brachmann A."/>
            <person name="Marin M."/>
        </authorList>
    </citation>
    <scope>NUCLEOTIDE SEQUENCE [LARGE SCALE GENOMIC DNA]</scope>
    <source>
        <strain evidence="22">aSej3</strain>
    </source>
</reference>
<gene>
    <name evidence="21" type="ORF">FXV83_41610</name>
</gene>
<keyword evidence="12 18" id="KW-1133">Transmembrane helix</keyword>
<evidence type="ECO:0000256" key="1">
    <source>
        <dbReference type="ARBA" id="ARBA00004429"/>
    </source>
</evidence>
<evidence type="ECO:0000256" key="6">
    <source>
        <dbReference type="ARBA" id="ARBA00022519"/>
    </source>
</evidence>
<comment type="catalytic activity">
    <reaction evidence="15">
        <text>L-tyrosyl-[protein] + ATP = O-phospho-L-tyrosyl-[protein] + ADP + H(+)</text>
        <dbReference type="Rhea" id="RHEA:10596"/>
        <dbReference type="Rhea" id="RHEA-COMP:10136"/>
        <dbReference type="Rhea" id="RHEA-COMP:20101"/>
        <dbReference type="ChEBI" id="CHEBI:15378"/>
        <dbReference type="ChEBI" id="CHEBI:30616"/>
        <dbReference type="ChEBI" id="CHEBI:46858"/>
        <dbReference type="ChEBI" id="CHEBI:61978"/>
        <dbReference type="ChEBI" id="CHEBI:456216"/>
        <dbReference type="EC" id="2.7.10.2"/>
    </reaction>
</comment>
<dbReference type="EMBL" id="VSTH01000270">
    <property type="protein sequence ID" value="TYO60837.1"/>
    <property type="molecule type" value="Genomic_DNA"/>
</dbReference>
<feature type="transmembrane region" description="Helical" evidence="18">
    <location>
        <begin position="455"/>
        <end position="475"/>
    </location>
</feature>
<comment type="subcellular location">
    <subcellularLocation>
        <location evidence="1">Cell inner membrane</location>
        <topology evidence="1">Multi-pass membrane protein</topology>
    </subcellularLocation>
</comment>
<keyword evidence="16" id="KW-0175">Coiled coil</keyword>
<keyword evidence="10 21" id="KW-0418">Kinase</keyword>
<dbReference type="PANTHER" id="PTHR32309:SF13">
    <property type="entry name" value="FERRIC ENTEROBACTIN TRANSPORT PROTEIN FEPE"/>
    <property type="match status" value="1"/>
</dbReference>
<keyword evidence="7 21" id="KW-0808">Transferase</keyword>
<keyword evidence="14" id="KW-0829">Tyrosine-protein kinase</keyword>
<feature type="coiled-coil region" evidence="16">
    <location>
        <begin position="215"/>
        <end position="278"/>
    </location>
</feature>
<evidence type="ECO:0000313" key="21">
    <source>
        <dbReference type="EMBL" id="TYO60837.1"/>
    </source>
</evidence>
<dbReference type="GO" id="GO:0005886">
    <property type="term" value="C:plasma membrane"/>
    <property type="evidence" value="ECO:0007669"/>
    <property type="project" value="UniProtKB-SubCell"/>
</dbReference>
<dbReference type="InterPro" id="IPR027417">
    <property type="entry name" value="P-loop_NTPase"/>
</dbReference>
<evidence type="ECO:0000256" key="4">
    <source>
        <dbReference type="ARBA" id="ARBA00011903"/>
    </source>
</evidence>
<dbReference type="InterPro" id="IPR025669">
    <property type="entry name" value="AAA_dom"/>
</dbReference>
<dbReference type="SUPFAM" id="SSF52540">
    <property type="entry name" value="P-loop containing nucleoside triphosphate hydrolases"/>
    <property type="match status" value="1"/>
</dbReference>
<dbReference type="Proteomes" id="UP000324797">
    <property type="component" value="Unassembled WGS sequence"/>
</dbReference>
<evidence type="ECO:0000256" key="18">
    <source>
        <dbReference type="SAM" id="Phobius"/>
    </source>
</evidence>
<feature type="transmembrane region" description="Helical" evidence="18">
    <location>
        <begin position="36"/>
        <end position="55"/>
    </location>
</feature>
<dbReference type="Pfam" id="PF13614">
    <property type="entry name" value="AAA_31"/>
    <property type="match status" value="1"/>
</dbReference>
<dbReference type="Pfam" id="PF02706">
    <property type="entry name" value="Wzz"/>
    <property type="match status" value="1"/>
</dbReference>
<evidence type="ECO:0000256" key="15">
    <source>
        <dbReference type="ARBA" id="ARBA00051245"/>
    </source>
</evidence>
<accession>A0A5S4YBF6</accession>
<evidence type="ECO:0000313" key="22">
    <source>
        <dbReference type="Proteomes" id="UP000324797"/>
    </source>
</evidence>
<dbReference type="GO" id="GO:0004715">
    <property type="term" value="F:non-membrane spanning protein tyrosine kinase activity"/>
    <property type="evidence" value="ECO:0007669"/>
    <property type="project" value="UniProtKB-EC"/>
</dbReference>
<evidence type="ECO:0000256" key="12">
    <source>
        <dbReference type="ARBA" id="ARBA00022989"/>
    </source>
</evidence>